<dbReference type="Proteomes" id="UP001165205">
    <property type="component" value="Unassembled WGS sequence"/>
</dbReference>
<organism evidence="2 3">
    <name type="scientific">Aspergillus oryzae</name>
    <name type="common">Yellow koji mold</name>
    <dbReference type="NCBI Taxonomy" id="5062"/>
    <lineage>
        <taxon>Eukaryota</taxon>
        <taxon>Fungi</taxon>
        <taxon>Dikarya</taxon>
        <taxon>Ascomycota</taxon>
        <taxon>Pezizomycotina</taxon>
        <taxon>Eurotiomycetes</taxon>
        <taxon>Eurotiomycetidae</taxon>
        <taxon>Eurotiales</taxon>
        <taxon>Aspergillaceae</taxon>
        <taxon>Aspergillus</taxon>
        <taxon>Aspergillus subgen. Circumdati</taxon>
    </lineage>
</organism>
<evidence type="ECO:0000313" key="3">
    <source>
        <dbReference type="Proteomes" id="UP001165205"/>
    </source>
</evidence>
<proteinExistence type="predicted"/>
<sequence length="117" mass="13023">MFSMDQTNKSIDGQNTHDNHGPAFKSRGQGEAGFVGSKQSGRISETDNSDEKKRSQGLIYTHWIMQSKSLTSHHIHINGHGRKAKYLTAQSNVLIPAHGYSFTNHCSAMQEVQIIIQ</sequence>
<evidence type="ECO:0000313" key="2">
    <source>
        <dbReference type="EMBL" id="GMG23182.1"/>
    </source>
</evidence>
<feature type="region of interest" description="Disordered" evidence="1">
    <location>
        <begin position="1"/>
        <end position="55"/>
    </location>
</feature>
<gene>
    <name evidence="2" type="ORF">Aory04_000068600</name>
</gene>
<accession>A0AAN5BSX0</accession>
<dbReference type="EMBL" id="BSYA01000004">
    <property type="protein sequence ID" value="GMG23182.1"/>
    <property type="molecule type" value="Genomic_DNA"/>
</dbReference>
<feature type="compositionally biased region" description="Polar residues" evidence="1">
    <location>
        <begin position="1"/>
        <end position="14"/>
    </location>
</feature>
<comment type="caution">
    <text evidence="2">The sequence shown here is derived from an EMBL/GenBank/DDBJ whole genome shotgun (WGS) entry which is preliminary data.</text>
</comment>
<evidence type="ECO:0000256" key="1">
    <source>
        <dbReference type="SAM" id="MobiDB-lite"/>
    </source>
</evidence>
<reference evidence="2" key="1">
    <citation type="submission" date="2023-04" db="EMBL/GenBank/DDBJ databases">
        <title>Aspergillus oryzae NBRC 4228.</title>
        <authorList>
            <person name="Ichikawa N."/>
            <person name="Sato H."/>
            <person name="Tonouchi N."/>
        </authorList>
    </citation>
    <scope>NUCLEOTIDE SEQUENCE</scope>
    <source>
        <strain evidence="2">NBRC 4228</strain>
    </source>
</reference>
<name>A0AAN5BSX0_ASPOZ</name>
<dbReference type="AlphaFoldDB" id="A0AAN5BSX0"/>
<protein>
    <submittedName>
        <fullName evidence="2">Unnamed protein product</fullName>
    </submittedName>
</protein>